<protein>
    <recommendedName>
        <fullName evidence="4">Methylosome subunit pICln</fullName>
    </recommendedName>
    <alternativeName>
        <fullName evidence="7">Chloride conductance regulatory protein ICln</fullName>
    </alternativeName>
</protein>
<dbReference type="GO" id="GO:0005829">
    <property type="term" value="C:cytosol"/>
    <property type="evidence" value="ECO:0007669"/>
    <property type="project" value="InterPro"/>
</dbReference>
<comment type="similarity">
    <text evidence="3">Belongs to the pICln (TC 1.A.47) family.</text>
</comment>
<dbReference type="AlphaFoldDB" id="A0A6F9DAC0"/>
<evidence type="ECO:0000256" key="3">
    <source>
        <dbReference type="ARBA" id="ARBA00007054"/>
    </source>
</evidence>
<gene>
    <name evidence="10" type="primary">Clns1a</name>
</gene>
<dbReference type="PRINTS" id="PR01348">
    <property type="entry name" value="ICLNCHANNEL"/>
</dbReference>
<evidence type="ECO:0000256" key="7">
    <source>
        <dbReference type="ARBA" id="ARBA00033090"/>
    </source>
</evidence>
<dbReference type="InterPro" id="IPR011993">
    <property type="entry name" value="PH-like_dom_sf"/>
</dbReference>
<dbReference type="Gene3D" id="2.30.29.30">
    <property type="entry name" value="Pleckstrin-homology domain (PH domain)/Phosphotyrosine-binding domain (PTB)"/>
    <property type="match status" value="1"/>
</dbReference>
<comment type="function">
    <text evidence="8">Involved in both the assembly of spliceosomal snRNPs and the methylation of Sm proteins. Chaperone that regulates the assembly of spliceosomal U1, U2, U4 and U5 small nuclear ribonucleoproteins (snRNPs), the building blocks of the spliceosome, and thereby plays an important role in the splicing of cellular pre-mRNAs. Most spliceosomal snRNPs contain a common set of Sm proteins SNRPB, SNRPD1, SNRPD2, SNRPD3, SNRPE, SNRPF and SNRPG that assemble in a heptameric protein ring on the Sm site of the small nuclear RNA to form the core snRNP (Sm core). In the cytosol, the Sm proteins SNRPD1, SNRPD2, SNRPE, SNRPF and SNRPG are trapped in an inactive 6S pICln-Sm complex by the chaperone CLNS1A that controls the assembly of the core snRNP. Dissociation by the SMN complex of CLNS1A from the trapped Sm proteins and their transfer to an SMN-Sm complex triggers the assembly of core snRNPs and their transport to the nucleus.</text>
</comment>
<proteinExistence type="evidence at transcript level"/>
<keyword evidence="5" id="KW-0963">Cytoplasm</keyword>
<evidence type="ECO:0000256" key="9">
    <source>
        <dbReference type="SAM" id="MobiDB-lite"/>
    </source>
</evidence>
<evidence type="ECO:0000256" key="8">
    <source>
        <dbReference type="ARBA" id="ARBA00045890"/>
    </source>
</evidence>
<dbReference type="EMBL" id="LR784013">
    <property type="protein sequence ID" value="CAB3231677.1"/>
    <property type="molecule type" value="mRNA"/>
</dbReference>
<evidence type="ECO:0000256" key="5">
    <source>
        <dbReference type="ARBA" id="ARBA00022490"/>
    </source>
</evidence>
<feature type="compositionally biased region" description="Acidic residues" evidence="9">
    <location>
        <begin position="132"/>
        <end position="153"/>
    </location>
</feature>
<dbReference type="PANTHER" id="PTHR21399">
    <property type="entry name" value="CHLORIDE CONDUCTANCE REGULATORY PROTEIN ICLN"/>
    <property type="match status" value="1"/>
</dbReference>
<keyword evidence="6" id="KW-0539">Nucleus</keyword>
<dbReference type="GO" id="GO:0006821">
    <property type="term" value="P:chloride transport"/>
    <property type="evidence" value="ECO:0007669"/>
    <property type="project" value="InterPro"/>
</dbReference>
<dbReference type="GO" id="GO:0006884">
    <property type="term" value="P:cell volume homeostasis"/>
    <property type="evidence" value="ECO:0007669"/>
    <property type="project" value="InterPro"/>
</dbReference>
<feature type="region of interest" description="Disordered" evidence="9">
    <location>
        <begin position="132"/>
        <end position="157"/>
    </location>
</feature>
<dbReference type="Pfam" id="PF03517">
    <property type="entry name" value="Voldacs"/>
    <property type="match status" value="1"/>
</dbReference>
<dbReference type="GO" id="GO:0005681">
    <property type="term" value="C:spliceosomal complex"/>
    <property type="evidence" value="ECO:0007669"/>
    <property type="project" value="TreeGrafter"/>
</dbReference>
<dbReference type="GO" id="GO:0005886">
    <property type="term" value="C:plasma membrane"/>
    <property type="evidence" value="ECO:0007669"/>
    <property type="project" value="InterPro"/>
</dbReference>
<evidence type="ECO:0000256" key="6">
    <source>
        <dbReference type="ARBA" id="ARBA00023242"/>
    </source>
</evidence>
<accession>A0A6F9DAC0</accession>
<dbReference type="GO" id="GO:0000387">
    <property type="term" value="P:spliceosomal snRNP assembly"/>
    <property type="evidence" value="ECO:0007669"/>
    <property type="project" value="InterPro"/>
</dbReference>
<dbReference type="GO" id="GO:0034715">
    <property type="term" value="C:pICln-Sm protein complex"/>
    <property type="evidence" value="ECO:0007669"/>
    <property type="project" value="InterPro"/>
</dbReference>
<reference evidence="10" key="1">
    <citation type="submission" date="2020-04" db="EMBL/GenBank/DDBJ databases">
        <authorList>
            <person name="Neveu A P."/>
        </authorList>
    </citation>
    <scope>NUCLEOTIDE SEQUENCE</scope>
    <source>
        <tissue evidence="10">Whole embryo</tissue>
    </source>
</reference>
<evidence type="ECO:0000256" key="1">
    <source>
        <dbReference type="ARBA" id="ARBA00004123"/>
    </source>
</evidence>
<dbReference type="InterPro" id="IPR039924">
    <property type="entry name" value="ICln/Lot5/Saf5"/>
</dbReference>
<dbReference type="InterPro" id="IPR003521">
    <property type="entry name" value="ICln"/>
</dbReference>
<evidence type="ECO:0000313" key="10">
    <source>
        <dbReference type="EMBL" id="CAB3231677.1"/>
    </source>
</evidence>
<name>A0A6F9DAC0_9ASCI</name>
<organism evidence="10">
    <name type="scientific">Phallusia mammillata</name>
    <dbReference type="NCBI Taxonomy" id="59560"/>
    <lineage>
        <taxon>Eukaryota</taxon>
        <taxon>Metazoa</taxon>
        <taxon>Chordata</taxon>
        <taxon>Tunicata</taxon>
        <taxon>Ascidiacea</taxon>
        <taxon>Phlebobranchia</taxon>
        <taxon>Ascidiidae</taxon>
        <taxon>Phallusia</taxon>
    </lineage>
</organism>
<evidence type="ECO:0000256" key="4">
    <source>
        <dbReference type="ARBA" id="ARBA00015653"/>
    </source>
</evidence>
<sequence>MYAVQAPIAGIQHHENRCKANVNEDSYGEGDLYVAESELIWRNESGNGIRLQYPDIAVHAISKDTQAFPEECLYVMYNRSILSTSTESADTDSNSESDTNISEIRFIPQDKNHLGKMFDAMSDCQCLHPDDEDSDYCGEEENDEESEEFEDGAAGEGFYTGEEGLSHMTPQGLATMQRLEAMLAQQQTPTSNGDGNHFFIQHK</sequence>
<evidence type="ECO:0000256" key="2">
    <source>
        <dbReference type="ARBA" id="ARBA00004496"/>
    </source>
</evidence>
<dbReference type="PANTHER" id="PTHR21399:SF0">
    <property type="entry name" value="METHYLOSOME SUBUNIT PICLN"/>
    <property type="match status" value="1"/>
</dbReference>
<comment type="subcellular location">
    <subcellularLocation>
        <location evidence="2">Cytoplasm</location>
    </subcellularLocation>
    <subcellularLocation>
        <location evidence="1">Nucleus</location>
    </subcellularLocation>
</comment>
<dbReference type="GO" id="GO:0034709">
    <property type="term" value="C:methylosome"/>
    <property type="evidence" value="ECO:0007669"/>
    <property type="project" value="InterPro"/>
</dbReference>
<dbReference type="GO" id="GO:0045292">
    <property type="term" value="P:mRNA cis splicing, via spliceosome"/>
    <property type="evidence" value="ECO:0007669"/>
    <property type="project" value="TreeGrafter"/>
</dbReference>